<comment type="caution">
    <text evidence="1">The sequence shown here is derived from an EMBL/GenBank/DDBJ whole genome shotgun (WGS) entry which is preliminary data.</text>
</comment>
<dbReference type="InterPro" id="IPR023393">
    <property type="entry name" value="START-like_dom_sf"/>
</dbReference>
<gene>
    <name evidence="1" type="ORF">J2750_000131</name>
</gene>
<dbReference type="EMBL" id="JAVDQI010000001">
    <property type="protein sequence ID" value="MDR6221699.1"/>
    <property type="molecule type" value="Genomic_DNA"/>
</dbReference>
<evidence type="ECO:0008006" key="3">
    <source>
        <dbReference type="Google" id="ProtNLM"/>
    </source>
</evidence>
<protein>
    <recommendedName>
        <fullName evidence="3">SRPBCC family protein</fullName>
    </recommendedName>
</protein>
<keyword evidence="2" id="KW-1185">Reference proteome</keyword>
<dbReference type="Pfam" id="PF10604">
    <property type="entry name" value="Polyketide_cyc2"/>
    <property type="match status" value="1"/>
</dbReference>
<accession>A0AA90TX94</accession>
<proteinExistence type="predicted"/>
<evidence type="ECO:0000313" key="1">
    <source>
        <dbReference type="EMBL" id="MDR6221699.1"/>
    </source>
</evidence>
<organism evidence="1 2">
    <name type="scientific">Methanococcoides alaskense</name>
    <dbReference type="NCBI Taxonomy" id="325778"/>
    <lineage>
        <taxon>Archaea</taxon>
        <taxon>Methanobacteriati</taxon>
        <taxon>Methanobacteriota</taxon>
        <taxon>Stenosarchaea group</taxon>
        <taxon>Methanomicrobia</taxon>
        <taxon>Methanosarcinales</taxon>
        <taxon>Methanosarcinaceae</taxon>
        <taxon>Methanococcoides</taxon>
    </lineage>
</organism>
<reference evidence="1 2" key="1">
    <citation type="submission" date="2023-07" db="EMBL/GenBank/DDBJ databases">
        <title>Genomic Encyclopedia of Type Strains, Phase IV (KMG-IV): sequencing the most valuable type-strain genomes for metagenomic binning, comparative biology and taxonomic classification.</title>
        <authorList>
            <person name="Goeker M."/>
        </authorList>
    </citation>
    <scope>NUCLEOTIDE SEQUENCE [LARGE SCALE GENOMIC DNA]</scope>
    <source>
        <strain evidence="1 2">DSM 17273</strain>
    </source>
</reference>
<dbReference type="RefSeq" id="WP_270096472.1">
    <property type="nucleotide sequence ID" value="NZ_JAQFFK010000003.1"/>
</dbReference>
<dbReference type="Proteomes" id="UP001185015">
    <property type="component" value="Unassembled WGS sequence"/>
</dbReference>
<dbReference type="SUPFAM" id="SSF55961">
    <property type="entry name" value="Bet v1-like"/>
    <property type="match status" value="1"/>
</dbReference>
<name>A0AA90TX94_9EURY</name>
<dbReference type="Gene3D" id="3.30.530.20">
    <property type="match status" value="1"/>
</dbReference>
<dbReference type="AlphaFoldDB" id="A0AA90TX94"/>
<dbReference type="InterPro" id="IPR019587">
    <property type="entry name" value="Polyketide_cyclase/dehydratase"/>
</dbReference>
<evidence type="ECO:0000313" key="2">
    <source>
        <dbReference type="Proteomes" id="UP001185015"/>
    </source>
</evidence>
<sequence>MSNYEEDIYVEKEVAVSAEKAWDIISTPGGLNHWHPFMKANIAESWNGVGSKDHLTYYSGFEFDRVVTKWIEGVGYDLSVTENGKRENTAIWRITPIDDQRCILRITGQVNFIKKFPFPIRWALLKFKMRPVYGQYLFQILEGFAYYAETGNQVKRNQFGSNSMFSK</sequence>